<protein>
    <submittedName>
        <fullName evidence="1">Uncharacterized protein</fullName>
    </submittedName>
</protein>
<evidence type="ECO:0000313" key="1">
    <source>
        <dbReference type="EMBL" id="KAJ7564216.1"/>
    </source>
</evidence>
<organism evidence="1 2">
    <name type="scientific">Diphasiastrum complanatum</name>
    <name type="common">Issler's clubmoss</name>
    <name type="synonym">Lycopodium complanatum</name>
    <dbReference type="NCBI Taxonomy" id="34168"/>
    <lineage>
        <taxon>Eukaryota</taxon>
        <taxon>Viridiplantae</taxon>
        <taxon>Streptophyta</taxon>
        <taxon>Embryophyta</taxon>
        <taxon>Tracheophyta</taxon>
        <taxon>Lycopodiopsida</taxon>
        <taxon>Lycopodiales</taxon>
        <taxon>Lycopodiaceae</taxon>
        <taxon>Lycopodioideae</taxon>
        <taxon>Diphasiastrum</taxon>
    </lineage>
</organism>
<dbReference type="EMBL" id="CM055093">
    <property type="protein sequence ID" value="KAJ7564216.1"/>
    <property type="molecule type" value="Genomic_DNA"/>
</dbReference>
<sequence>MAMEVSWLLILATLVLDIIAFGLALGAESRRSKATVEYDIYYPITYCKYSQDVSTGLGVGAFFFLLFGQILITVGTRCLCNSASLKSGRALTLAKFLLVLSWLTFIISEICLVAGASRAAYRTKSKVFFGTTELNCETLRRGIFSAAAAFAVFTLIFSEGYYLAQSKAQDVLWQPYDRFGGSAVGMTSLSK</sequence>
<dbReference type="Proteomes" id="UP001162992">
    <property type="component" value="Chromosome 2"/>
</dbReference>
<accession>A0ACC2ECP6</accession>
<reference evidence="2" key="1">
    <citation type="journal article" date="2024" name="Proc. Natl. Acad. Sci. U.S.A.">
        <title>Extraordinary preservation of gene collinearity over three hundred million years revealed in homosporous lycophytes.</title>
        <authorList>
            <person name="Li C."/>
            <person name="Wickell D."/>
            <person name="Kuo L.Y."/>
            <person name="Chen X."/>
            <person name="Nie B."/>
            <person name="Liao X."/>
            <person name="Peng D."/>
            <person name="Ji J."/>
            <person name="Jenkins J."/>
            <person name="Williams M."/>
            <person name="Shu S."/>
            <person name="Plott C."/>
            <person name="Barry K."/>
            <person name="Rajasekar S."/>
            <person name="Grimwood J."/>
            <person name="Han X."/>
            <person name="Sun S."/>
            <person name="Hou Z."/>
            <person name="He W."/>
            <person name="Dai G."/>
            <person name="Sun C."/>
            <person name="Schmutz J."/>
            <person name="Leebens-Mack J.H."/>
            <person name="Li F.W."/>
            <person name="Wang L."/>
        </authorList>
    </citation>
    <scope>NUCLEOTIDE SEQUENCE [LARGE SCALE GENOMIC DNA]</scope>
    <source>
        <strain evidence="2">cv. PW_Plant_1</strain>
    </source>
</reference>
<comment type="caution">
    <text evidence="1">The sequence shown here is derived from an EMBL/GenBank/DDBJ whole genome shotgun (WGS) entry which is preliminary data.</text>
</comment>
<proteinExistence type="predicted"/>
<keyword evidence="2" id="KW-1185">Reference proteome</keyword>
<name>A0ACC2ECP6_DIPCM</name>
<evidence type="ECO:0000313" key="2">
    <source>
        <dbReference type="Proteomes" id="UP001162992"/>
    </source>
</evidence>
<gene>
    <name evidence="1" type="ORF">O6H91_02G007500</name>
</gene>